<evidence type="ECO:0000313" key="2">
    <source>
        <dbReference type="RefSeq" id="XP_073792476.1"/>
    </source>
</evidence>
<protein>
    <submittedName>
        <fullName evidence="2">85/88 kDa calcium-independent phospholipase A2 isoform X6</fullName>
    </submittedName>
</protein>
<gene>
    <name evidence="2" type="primary">pla2g6</name>
    <name evidence="2" type="synonym">wu:fc06g09</name>
    <name evidence="2" type="synonym">zgc:77476</name>
</gene>
<organism evidence="1 2">
    <name type="scientific">Danio rerio</name>
    <name type="common">Zebrafish</name>
    <name type="synonym">Brachydanio rerio</name>
    <dbReference type="NCBI Taxonomy" id="7955"/>
    <lineage>
        <taxon>Eukaryota</taxon>
        <taxon>Metazoa</taxon>
        <taxon>Chordata</taxon>
        <taxon>Craniata</taxon>
        <taxon>Vertebrata</taxon>
        <taxon>Euteleostomi</taxon>
        <taxon>Actinopterygii</taxon>
        <taxon>Neopterygii</taxon>
        <taxon>Teleostei</taxon>
        <taxon>Ostariophysi</taxon>
        <taxon>Cypriniformes</taxon>
        <taxon>Danionidae</taxon>
        <taxon>Danioninae</taxon>
        <taxon>Danio</taxon>
    </lineage>
</organism>
<evidence type="ECO:0000313" key="1">
    <source>
        <dbReference type="Proteomes" id="UP000000437"/>
    </source>
</evidence>
<dbReference type="Proteomes" id="UP000000437">
    <property type="component" value="Chromosome 22"/>
</dbReference>
<accession>A0AC58IE35</accession>
<name>A0AC58IE35_DANRE</name>
<reference evidence="2" key="1">
    <citation type="submission" date="2025-08" db="UniProtKB">
        <authorList>
            <consortium name="RefSeq"/>
        </authorList>
    </citation>
    <scope>IDENTIFICATION</scope>
    <source>
        <strain evidence="2">Tuebingen</strain>
        <tissue evidence="2">Fibroblasts and whole tissue</tissue>
    </source>
</reference>
<dbReference type="RefSeq" id="XP_073792476.1">
    <property type="nucleotide sequence ID" value="XM_073936375.1"/>
</dbReference>
<sequence length="779" mass="86532">MQFLGRILDTVSSVSSLFSNPYRVRDVQLSDYNGKILHQQEGRLALYRNQQSQSWDCLLLCPESPSVALRMFQVASEEDAMNWFPQYALKLRPFYEMLRPPLKPEMLQPIVDCVRNHPDWSSAHIAVDTGLRDCLKHNYILSQMNSRDAQGQTPLHLACERGDVGCVRELLEECQARTDVKDKNGETPMHCAAKQDSALIIEVLCAQLCAGVNELNAAGETPMHIACRLGRVEVVKGLLGGGARCDIMGNNGFPIHTAMKFSEKSCAEAILSSSPNQLLAEDPVYGGTPLHWAKTAEMSRLLLDRGCNVNYLSKTGESPLHILTKRGRFEAAMTLLTHGADANIRGQDGNTALHLAMKLDNMDLIKALMVFGADVEVHNDVGETPGLIAARTSKGFDDIMQVAVAVTAMSRGFVEADGLKTGNKMDRLLCLDGGGIKGLVLIQLLIALEKEAGRPIRELFDWVSGTSTGGILALAIVHGKSMEYLRCLYFRMKEQVFKGSRPYESGPLEEFLKNEFGENTKMTDVTHPRVMVTSVLADRHPGELHLFRNYDPPALQRDPPYKSTATFQPLTVPQGWEDEDLLLVGYTRPPRKRRKVTDEEQLVWRAARSSGAAPTYFRPMGRFLDGGLLANNPTLDAMTEIHQFNKALKAQGRDEDVTRLGVVVSLGTGKPPQVAVNSVDVFRPSNPIELAKTFVGVKELGKMLVDCCTDSDGCAVDRARAWCEMADINYHRLSPQLSQEVMLDEVSDAVLVDMLWETQMYLYEHRDVIQTLCQQLLQL</sequence>
<keyword evidence="1" id="KW-1185">Reference proteome</keyword>
<proteinExistence type="predicted"/>